<accession>Q0FYL9</accession>
<proteinExistence type="predicted"/>
<name>Q0FYL9_9HYPH</name>
<organism evidence="2 3">
    <name type="scientific">Fulvimarina pelagi HTCC2506</name>
    <dbReference type="NCBI Taxonomy" id="314231"/>
    <lineage>
        <taxon>Bacteria</taxon>
        <taxon>Pseudomonadati</taxon>
        <taxon>Pseudomonadota</taxon>
        <taxon>Alphaproteobacteria</taxon>
        <taxon>Hyphomicrobiales</taxon>
        <taxon>Aurantimonadaceae</taxon>
        <taxon>Fulvimarina</taxon>
    </lineage>
</organism>
<dbReference type="GO" id="GO:0004553">
    <property type="term" value="F:hydrolase activity, hydrolyzing O-glycosyl compounds"/>
    <property type="evidence" value="ECO:0007669"/>
    <property type="project" value="InterPro"/>
</dbReference>
<dbReference type="InterPro" id="IPR029767">
    <property type="entry name" value="WecB-like"/>
</dbReference>
<dbReference type="HOGENOM" id="CLU_061127_0_0_5"/>
<dbReference type="NCBIfam" id="TIGR03568">
    <property type="entry name" value="NeuC_NnaA"/>
    <property type="match status" value="1"/>
</dbReference>
<keyword evidence="3" id="KW-1185">Reference proteome</keyword>
<evidence type="ECO:0000259" key="1">
    <source>
        <dbReference type="Pfam" id="PF02350"/>
    </source>
</evidence>
<dbReference type="Gene3D" id="3.40.50.2000">
    <property type="entry name" value="Glycogen Phosphorylase B"/>
    <property type="match status" value="2"/>
</dbReference>
<dbReference type="InterPro" id="IPR020004">
    <property type="entry name" value="UDP-GlcNAc_Epase"/>
</dbReference>
<reference evidence="2 3" key="1">
    <citation type="journal article" date="2010" name="J. Bacteriol.">
        <title>Genome sequence of Fulvimarina pelagi HTCC2506T, a Mn(II)-oxidizing alphaproteobacterium possessing an aerobic anoxygenic photosynthetic gene cluster and Xanthorhodopsin.</title>
        <authorList>
            <person name="Kang I."/>
            <person name="Oh H.M."/>
            <person name="Lim S.I."/>
            <person name="Ferriera S."/>
            <person name="Giovannoni S.J."/>
            <person name="Cho J.C."/>
        </authorList>
    </citation>
    <scope>NUCLEOTIDE SEQUENCE [LARGE SCALE GENOMIC DNA]</scope>
    <source>
        <strain evidence="2 3">HTCC2506</strain>
    </source>
</reference>
<dbReference type="eggNOG" id="COG0381">
    <property type="taxonomic scope" value="Bacteria"/>
</dbReference>
<sequence>MAQVTAGASEFFFAVRPDVLLVLGDRYEMHAVVVAASAHKVPVAHIHGGEESEGAVDNLYRHSLTKLSHLHFCATALSEQRILAMGEEPWRVFLTGAPSLDGIAETKILDRKALGIEVKLPDGPFLLATYHPETMRSDKTVDDLDEMIAALDEIAMPTLFSQANSDELGQEINRRLKLHSKRCPWMILHNSLGRHKYFSAMLHAAVMVGNSSSGIIEAASFSLPVINIGGRQKGRERSANVVDVPPERSAVIKAVRNAIEHGRLEVENVYGDGHASQKITKVLAEITVDSRLLIKRFNLNSV</sequence>
<dbReference type="STRING" id="217511.GCA_001463845_03524"/>
<dbReference type="InterPro" id="IPR003331">
    <property type="entry name" value="UDP_GlcNAc_Epimerase_2_dom"/>
</dbReference>
<dbReference type="AlphaFoldDB" id="Q0FYL9"/>
<protein>
    <recommendedName>
        <fullName evidence="1">UDP-N-acetylglucosamine 2-epimerase domain-containing protein</fullName>
    </recommendedName>
</protein>
<dbReference type="EMBL" id="AATP01000010">
    <property type="protein sequence ID" value="EAU39976.1"/>
    <property type="molecule type" value="Genomic_DNA"/>
</dbReference>
<evidence type="ECO:0000313" key="3">
    <source>
        <dbReference type="Proteomes" id="UP000004310"/>
    </source>
</evidence>
<dbReference type="PANTHER" id="PTHR43174:SF3">
    <property type="entry name" value="UDP-N-ACETYLGLUCOSAMINE 2-EPIMERASE"/>
    <property type="match status" value="1"/>
</dbReference>
<comment type="caution">
    <text evidence="2">The sequence shown here is derived from an EMBL/GenBank/DDBJ whole genome shotgun (WGS) entry which is preliminary data.</text>
</comment>
<feature type="domain" description="UDP-N-acetylglucosamine 2-epimerase" evidence="1">
    <location>
        <begin position="1"/>
        <end position="283"/>
    </location>
</feature>
<gene>
    <name evidence="2" type="ORF">FP2506_02005</name>
</gene>
<dbReference type="GO" id="GO:0006047">
    <property type="term" value="P:UDP-N-acetylglucosamine metabolic process"/>
    <property type="evidence" value="ECO:0007669"/>
    <property type="project" value="InterPro"/>
</dbReference>
<dbReference type="Proteomes" id="UP000004310">
    <property type="component" value="Unassembled WGS sequence"/>
</dbReference>
<evidence type="ECO:0000313" key="2">
    <source>
        <dbReference type="EMBL" id="EAU39976.1"/>
    </source>
</evidence>
<dbReference type="Pfam" id="PF02350">
    <property type="entry name" value="Epimerase_2"/>
    <property type="match status" value="1"/>
</dbReference>
<dbReference type="SUPFAM" id="SSF53756">
    <property type="entry name" value="UDP-Glycosyltransferase/glycogen phosphorylase"/>
    <property type="match status" value="1"/>
</dbReference>
<dbReference type="PANTHER" id="PTHR43174">
    <property type="entry name" value="UDP-N-ACETYLGLUCOSAMINE 2-EPIMERASE"/>
    <property type="match status" value="1"/>
</dbReference>